<organism evidence="3 4">
    <name type="scientific">Murimonas intestini</name>
    <dbReference type="NCBI Taxonomy" id="1337051"/>
    <lineage>
        <taxon>Bacteria</taxon>
        <taxon>Bacillati</taxon>
        <taxon>Bacillota</taxon>
        <taxon>Clostridia</taxon>
        <taxon>Lachnospirales</taxon>
        <taxon>Lachnospiraceae</taxon>
        <taxon>Murimonas</taxon>
    </lineage>
</organism>
<dbReference type="InterPro" id="IPR036457">
    <property type="entry name" value="PPM-type-like_dom_sf"/>
</dbReference>
<proteinExistence type="predicted"/>
<dbReference type="PANTHER" id="PTHR43156:SF2">
    <property type="entry name" value="STAGE II SPORULATION PROTEIN E"/>
    <property type="match status" value="1"/>
</dbReference>
<keyword evidence="4" id="KW-1185">Reference proteome</keyword>
<dbReference type="InterPro" id="IPR045768">
    <property type="entry name" value="SpoIIE_N"/>
</dbReference>
<sequence>MGEFIIAVLIVSVLWIAWDVLKLVLGESAREDAAAAVAKEPGREQMLKYSQSFFKLSETFRRMPEKKECLSQQDIEDMFRMVKGKVCQNCPQCALCWQENYYKTYRRIYSLLNSIEEEGEELNTGRQEAFGEFCVTPREFLNELDMAFRQAKINLTWSNRLLENRAAVGEQLYETGLTLQHVADTIYDVEQLERSVLQELRLKLKFRGVFVKEVWISENDPERPEIFMNARTKKGRCVPTKEVAEVLSEACGRPIVPGKDSRMIVNKEYATLMFVTEPEYCLLNGVARVTKDGELVSGDNFAFLSKENGQAVMSLADGMGSGFGACQESELVIELLEQFLDAGFCKETAVKMIHSAMMMQNSGQIFSTVDLCTVDLYSGECELLKVGASTTFVKRQDWVESVTSTSLPLGMLQNIDYECTKKKLNSGDFIIMISDGVLDALPGRNSQDMMKELILQIKTSNARDMARKLLEQVLSYQQSRASDDMTILVGGLWKK</sequence>
<dbReference type="SUPFAM" id="SSF81606">
    <property type="entry name" value="PP2C-like"/>
    <property type="match status" value="1"/>
</dbReference>
<dbReference type="GO" id="GO:0016791">
    <property type="term" value="F:phosphatase activity"/>
    <property type="evidence" value="ECO:0007669"/>
    <property type="project" value="TreeGrafter"/>
</dbReference>
<dbReference type="InterPro" id="IPR001932">
    <property type="entry name" value="PPM-type_phosphatase-like_dom"/>
</dbReference>
<accession>A0AB73T351</accession>
<dbReference type="InterPro" id="IPR052016">
    <property type="entry name" value="Bact_Sigma-Reg"/>
</dbReference>
<name>A0AB73T351_9FIRM</name>
<dbReference type="Pfam" id="PF19732">
    <property type="entry name" value="SpoIIE_N"/>
    <property type="match status" value="1"/>
</dbReference>
<evidence type="ECO:0000256" key="1">
    <source>
        <dbReference type="ARBA" id="ARBA00022801"/>
    </source>
</evidence>
<dbReference type="Proteomes" id="UP000245412">
    <property type="component" value="Unassembled WGS sequence"/>
</dbReference>
<keyword evidence="1" id="KW-0378">Hydrolase</keyword>
<dbReference type="RefSeq" id="WP_109626727.1">
    <property type="nucleotide sequence ID" value="NZ_JANKBI010000007.1"/>
</dbReference>
<evidence type="ECO:0000259" key="2">
    <source>
        <dbReference type="SMART" id="SM00331"/>
    </source>
</evidence>
<dbReference type="Pfam" id="PF07228">
    <property type="entry name" value="SpoIIE"/>
    <property type="match status" value="1"/>
</dbReference>
<evidence type="ECO:0000313" key="4">
    <source>
        <dbReference type="Proteomes" id="UP000245412"/>
    </source>
</evidence>
<reference evidence="3 4" key="1">
    <citation type="submission" date="2018-05" db="EMBL/GenBank/DDBJ databases">
        <authorList>
            <person name="Goeker M."/>
            <person name="Huntemann M."/>
            <person name="Clum A."/>
            <person name="Pillay M."/>
            <person name="Palaniappan K."/>
            <person name="Varghese N."/>
            <person name="Mikhailova N."/>
            <person name="Stamatis D."/>
            <person name="Reddy T."/>
            <person name="Daum C."/>
            <person name="Shapiro N."/>
            <person name="Ivanova N."/>
            <person name="Kyrpides N."/>
            <person name="Woyke T."/>
        </authorList>
    </citation>
    <scope>NUCLEOTIDE SEQUENCE [LARGE SCALE GENOMIC DNA]</scope>
    <source>
        <strain evidence="3 4">DSM 26524</strain>
    </source>
</reference>
<dbReference type="EMBL" id="QGGY01000007">
    <property type="protein sequence ID" value="PWJ75021.1"/>
    <property type="molecule type" value="Genomic_DNA"/>
</dbReference>
<feature type="domain" description="PPM-type phosphatase" evidence="2">
    <location>
        <begin position="282"/>
        <end position="492"/>
    </location>
</feature>
<dbReference type="AlphaFoldDB" id="A0AB73T351"/>
<dbReference type="PANTHER" id="PTHR43156">
    <property type="entry name" value="STAGE II SPORULATION PROTEIN E-RELATED"/>
    <property type="match status" value="1"/>
</dbReference>
<gene>
    <name evidence="3" type="ORF">C7383_10727</name>
</gene>
<dbReference type="Gene3D" id="3.60.40.10">
    <property type="entry name" value="PPM-type phosphatase domain"/>
    <property type="match status" value="1"/>
</dbReference>
<protein>
    <submittedName>
        <fullName evidence="3">Stage II sporulation protein E</fullName>
    </submittedName>
</protein>
<comment type="caution">
    <text evidence="3">The sequence shown here is derived from an EMBL/GenBank/DDBJ whole genome shotgun (WGS) entry which is preliminary data.</text>
</comment>
<evidence type="ECO:0000313" key="3">
    <source>
        <dbReference type="EMBL" id="PWJ75021.1"/>
    </source>
</evidence>
<dbReference type="SMART" id="SM00331">
    <property type="entry name" value="PP2C_SIG"/>
    <property type="match status" value="1"/>
</dbReference>